<dbReference type="SUPFAM" id="SSF54736">
    <property type="entry name" value="ClpS-like"/>
    <property type="match status" value="1"/>
</dbReference>
<dbReference type="Pfam" id="PF00542">
    <property type="entry name" value="Ribosomal_L12"/>
    <property type="match status" value="1"/>
</dbReference>
<keyword evidence="1" id="KW-0812">Transmembrane</keyword>
<gene>
    <name evidence="3" type="ORF">FH966_04455</name>
</gene>
<keyword evidence="1" id="KW-1133">Transmembrane helix</keyword>
<feature type="transmembrane region" description="Helical" evidence="1">
    <location>
        <begin position="6"/>
        <end position="22"/>
    </location>
</feature>
<dbReference type="Proteomes" id="UP000319280">
    <property type="component" value="Unassembled WGS sequence"/>
</dbReference>
<reference evidence="3 4" key="1">
    <citation type="submission" date="2019-07" db="EMBL/GenBank/DDBJ databases">
        <title>Genomic analysis of Lentibacillus sp. NKC851-2.</title>
        <authorList>
            <person name="Oh Y.J."/>
        </authorList>
    </citation>
    <scope>NUCLEOTIDE SEQUENCE [LARGE SCALE GENOMIC DNA]</scope>
    <source>
        <strain evidence="3 4">NKC851-2</strain>
    </source>
</reference>
<evidence type="ECO:0000259" key="2">
    <source>
        <dbReference type="Pfam" id="PF00542"/>
    </source>
</evidence>
<organism evidence="3 4">
    <name type="scientific">Lentibacillus cibarius</name>
    <dbReference type="NCBI Taxonomy" id="2583219"/>
    <lineage>
        <taxon>Bacteria</taxon>
        <taxon>Bacillati</taxon>
        <taxon>Bacillota</taxon>
        <taxon>Bacilli</taxon>
        <taxon>Bacillales</taxon>
        <taxon>Bacillaceae</taxon>
        <taxon>Lentibacillus</taxon>
    </lineage>
</organism>
<feature type="domain" description="Large ribosomal subunit protein bL12 C-terminal" evidence="2">
    <location>
        <begin position="55"/>
        <end position="81"/>
    </location>
</feature>
<keyword evidence="1" id="KW-0472">Membrane</keyword>
<dbReference type="GO" id="GO:0006412">
    <property type="term" value="P:translation"/>
    <property type="evidence" value="ECO:0007669"/>
    <property type="project" value="InterPro"/>
</dbReference>
<keyword evidence="4" id="KW-1185">Reference proteome</keyword>
<accession>A0A549YGS8</accession>
<dbReference type="RefSeq" id="WP_142790235.1">
    <property type="nucleotide sequence ID" value="NZ_VJMZ01000001.1"/>
</dbReference>
<protein>
    <recommendedName>
        <fullName evidence="2">Large ribosomal subunit protein bL12 C-terminal domain-containing protein</fullName>
    </recommendedName>
</protein>
<dbReference type="InterPro" id="IPR014719">
    <property type="entry name" value="Ribosomal_bL12_C/ClpS-like"/>
</dbReference>
<dbReference type="EMBL" id="VJMZ01000001">
    <property type="protein sequence ID" value="TRM11037.1"/>
    <property type="molecule type" value="Genomic_DNA"/>
</dbReference>
<proteinExistence type="predicted"/>
<dbReference type="InterPro" id="IPR013823">
    <property type="entry name" value="Ribosomal_bL12_C"/>
</dbReference>
<dbReference type="GO" id="GO:0003735">
    <property type="term" value="F:structural constituent of ribosome"/>
    <property type="evidence" value="ECO:0007669"/>
    <property type="project" value="InterPro"/>
</dbReference>
<evidence type="ECO:0000256" key="1">
    <source>
        <dbReference type="SAM" id="Phobius"/>
    </source>
</evidence>
<dbReference type="AlphaFoldDB" id="A0A549YGS8"/>
<sequence>MSTELIKFGIIVIAVILIWIFLNKSKKEKGVIKTNLNKDYPELAQEVKAMLQQNKKDVVIIKYVREKTGLGLVDAKEFVDKNRPSS</sequence>
<evidence type="ECO:0000313" key="3">
    <source>
        <dbReference type="EMBL" id="TRM11037.1"/>
    </source>
</evidence>
<name>A0A549YGS8_9BACI</name>
<dbReference type="Gene3D" id="3.30.1390.10">
    <property type="match status" value="1"/>
</dbReference>
<evidence type="ECO:0000313" key="4">
    <source>
        <dbReference type="Proteomes" id="UP000319280"/>
    </source>
</evidence>
<comment type="caution">
    <text evidence="3">The sequence shown here is derived from an EMBL/GenBank/DDBJ whole genome shotgun (WGS) entry which is preliminary data.</text>
</comment>